<sequence length="2006" mass="223913">MSSSGDESTIRRPFDVSWRTRRDRGGGSSWRGGSAGGRGNWGGSNTPRGRGGWLGGSSESGPSWRGGRSARHGEPPRSRRVCDFFLRGRCAYGSSCKFDHPSTTSTVVTTPSFSNDRNPSQLEITTRDDYLDFKRHIKRMSDDFVGTWTLASTVLDSSFRERHQAVARDLADDDLGGPSFIRRTVEACMDRLEGIPQLPLIEAFLKTITHKSLVTPLSIESYVGTIYRILGGVNGDRGLSCFTVVLTNASPMARNYTSVLGLMAAALRELVSREPRIQLNDKLPPLLELLSNDIGSIHGTSTSVELQVAKVQVQSIERMARVARLRLADPAAGLGTETGVVGTPRSTFPHSIIIPGGSHDNDFPDITRIQIFPTLEEIQSDHAEFLPSTDFSQPHFFDDPLQRHIDTAFRLLRHDIFGSLKETLRHFTQQVHSPSTELSASAITSDFRAHSYSGAIVEQIFIRPGAGLEVILSFSSPPQLQARSKADCRRWWKDSSRLQHGALVCFIFTTSRRESSMLFFVVTDKSVDDIKDEEGLSSLVQPGLDPSVSVKLVCQDERNLSLLNRAFVEKMTGTVIDIPGIIPDTFVPILRNLQQMMEEGYLPFQQWILPSPQVDGVDQKQTMNVPPPLYARKKGFVFRFDSILTDQEDSLLFDSQFPDSVDLQRLENGTGLDKGQCRALIEALSREYALIQGPPGTGKSYVGVQLLRVLLSHKRSADLGPIVVICYTNRALDQFLKHLLDVGIDSIIRIGGQSQSEELADKNLRVVGRYEPKFPTESYRLGSNRELAREELACAEKYLNTLQMARRGRPDWRAVSEYLTDSHPRIADQFEREDEEGFTLVGKDPMDAWLGKKDIPWTQQRVDDRQFDVKVLEERAETHGVWSLRKPERWALAESWLSRMVIGVNDHLFFHLEASKDANEAIHRVHTDVNSRALRAADVIGVTTTGLARNISMLRGIGAKVVVCEEAAEVMEPHIISAMMPGVEHFIQIGDHRQLRPQINNYGFSVETPKGRRYQLDRSQFERRAEGEPGLPALPVAQLNIQRRMRPEISSLIRTVYPDLEDHDCVRNLPDVTGMRENLFWLNHRHPEDDKFDAGKGKSHSNSWEVSMATSLVRHLVRQGKYKSTDIALLTPYTGQLQKLRAALRDDFEVFLSDRDLEKLADDGFEAVELESESAEDASSMGNSPERRLQKTSLINTIRLATVDNFQGEEAKVIIVSLVRSNNTGGIGFLKTENRINVLLSRAQHGMYLIGNANTYQRINMWADVCQQLAERGAIGDSIPLCCPRHPDTPIECSDPEDFLRWSPEGGCNLICGQRLVPCGHRCTAMCHSQALHDVFNCSQQCPRLRKTCKHPCPKLCGEQCGPCLVMVKDIKLPCGHIVDEVECHKTIDLAAITCLNLVEKTVPGCEHKVSVLCQKDVSTSSFRCPAPCNETLPCGDRCTGSCGMCVGFFLDDSVITHQKCQKICGLPSSTCNHLCTKKCHKGQPCGGCTERCQRCHKPCAPCIERCAWVCDHMGECSLPCAAPCDRLPCDRRCSRLLKCGHQCPSFCGEECPQDLCQFRCRSEQKEEDVDVLEFKLYEEVSLDDTPIVVLSCGHFFTGKTLDGTLQMAEVYTTNPAGEYNGLRDVAGIMSNSVPSCPKCRIPTRQFATRRYNRVVNKAVMDETIKRFLVDGSRRLNELQKRFNTARDKLSLGLSPLWDKTSGFISASSVLRDRYRELHSIDMATRKLQHDMDEENQPARKLFDAINSSHQRQINSLSPENGLPRISARGSSSTPVYNSQILLEANALHLQIRATILQDKIKMTVEFDDLHGALKSVDRAEAEAPEFLEACLGVVTKARTAKLPRLVITLSLVYAQMTKLAAWYMRERPIYIVVGQPEQTAFEAESGDHRATACKLLEEALGLCETFEDGKTFRREVEETLRNLVSTRYEEVTPEEVKAIKLAMVSGFGGLSTNSGHWYNCENGHPFAIGGCGMPMEVARCPECGARIGGLDHTLVDGVSRAEGME</sequence>
<dbReference type="InterPro" id="IPR047187">
    <property type="entry name" value="SF1_C_Upf1"/>
</dbReference>
<feature type="domain" description="RZ-type" evidence="12">
    <location>
        <begin position="1932"/>
        <end position="2006"/>
    </location>
</feature>
<organism evidence="13 14">
    <name type="scientific">Triangularia verruculosa</name>
    <dbReference type="NCBI Taxonomy" id="2587418"/>
    <lineage>
        <taxon>Eukaryota</taxon>
        <taxon>Fungi</taxon>
        <taxon>Dikarya</taxon>
        <taxon>Ascomycota</taxon>
        <taxon>Pezizomycotina</taxon>
        <taxon>Sordariomycetes</taxon>
        <taxon>Sordariomycetidae</taxon>
        <taxon>Sordariales</taxon>
        <taxon>Podosporaceae</taxon>
        <taxon>Triangularia</taxon>
    </lineage>
</organism>
<dbReference type="InterPro" id="IPR045055">
    <property type="entry name" value="DNA2/NAM7-like"/>
</dbReference>
<evidence type="ECO:0000256" key="3">
    <source>
        <dbReference type="ARBA" id="ARBA00022723"/>
    </source>
</evidence>
<keyword evidence="6 13" id="KW-0378">Hydrolase</keyword>
<accession>A0AAN7B148</accession>
<reference evidence="13" key="1">
    <citation type="journal article" date="2023" name="Mol. Phylogenet. Evol.">
        <title>Genome-scale phylogeny and comparative genomics of the fungal order Sordariales.</title>
        <authorList>
            <person name="Hensen N."/>
            <person name="Bonometti L."/>
            <person name="Westerberg I."/>
            <person name="Brannstrom I.O."/>
            <person name="Guillou S."/>
            <person name="Cros-Aarteil S."/>
            <person name="Calhoun S."/>
            <person name="Haridas S."/>
            <person name="Kuo A."/>
            <person name="Mondo S."/>
            <person name="Pangilinan J."/>
            <person name="Riley R."/>
            <person name="LaButti K."/>
            <person name="Andreopoulos B."/>
            <person name="Lipzen A."/>
            <person name="Chen C."/>
            <person name="Yan M."/>
            <person name="Daum C."/>
            <person name="Ng V."/>
            <person name="Clum A."/>
            <person name="Steindorff A."/>
            <person name="Ohm R.A."/>
            <person name="Martin F."/>
            <person name="Silar P."/>
            <person name="Natvig D.O."/>
            <person name="Lalanne C."/>
            <person name="Gautier V."/>
            <person name="Ament-Velasquez S.L."/>
            <person name="Kruys A."/>
            <person name="Hutchinson M.I."/>
            <person name="Powell A.J."/>
            <person name="Barry K."/>
            <person name="Miller A.N."/>
            <person name="Grigoriev I.V."/>
            <person name="Debuchy R."/>
            <person name="Gladieux P."/>
            <person name="Hiltunen Thoren M."/>
            <person name="Johannesson H."/>
        </authorList>
    </citation>
    <scope>NUCLEOTIDE SEQUENCE</scope>
    <source>
        <strain evidence="13">CBS 315.58</strain>
    </source>
</reference>
<keyword evidence="3 9" id="KW-0479">Metal-binding</keyword>
<keyword evidence="7 9" id="KW-0862">Zinc</keyword>
<evidence type="ECO:0000256" key="6">
    <source>
        <dbReference type="ARBA" id="ARBA00022806"/>
    </source>
</evidence>
<dbReference type="InterPro" id="IPR041679">
    <property type="entry name" value="DNA2/NAM7-like_C"/>
</dbReference>
<dbReference type="Pfam" id="PF13086">
    <property type="entry name" value="AAA_11"/>
    <property type="match status" value="2"/>
</dbReference>
<dbReference type="SUPFAM" id="SSF90229">
    <property type="entry name" value="CCCH zinc finger"/>
    <property type="match status" value="1"/>
</dbReference>
<evidence type="ECO:0000256" key="10">
    <source>
        <dbReference type="SAM" id="MobiDB-lite"/>
    </source>
</evidence>
<dbReference type="SMART" id="SM00438">
    <property type="entry name" value="ZnF_NFX"/>
    <property type="match status" value="5"/>
</dbReference>
<evidence type="ECO:0000259" key="12">
    <source>
        <dbReference type="PROSITE" id="PS51981"/>
    </source>
</evidence>
<dbReference type="CDD" id="cd17936">
    <property type="entry name" value="EEXXEc_NFX1"/>
    <property type="match status" value="1"/>
</dbReference>
<keyword evidence="5 9" id="KW-0863">Zinc-finger</keyword>
<dbReference type="PANTHER" id="PTHR10887">
    <property type="entry name" value="DNA2/NAM7 HELICASE FAMILY"/>
    <property type="match status" value="1"/>
</dbReference>
<keyword evidence="14" id="KW-1185">Reference proteome</keyword>
<evidence type="ECO:0000313" key="14">
    <source>
        <dbReference type="Proteomes" id="UP001303160"/>
    </source>
</evidence>
<feature type="zinc finger region" description="C3H1-type" evidence="9">
    <location>
        <begin position="76"/>
        <end position="103"/>
    </location>
</feature>
<feature type="compositionally biased region" description="Basic and acidic residues" evidence="10">
    <location>
        <begin position="8"/>
        <end position="25"/>
    </location>
</feature>
<dbReference type="InterPro" id="IPR000571">
    <property type="entry name" value="Znf_CCCH"/>
</dbReference>
<keyword evidence="2" id="KW-0963">Cytoplasm</keyword>
<feature type="domain" description="C3H1-type" evidence="11">
    <location>
        <begin position="76"/>
        <end position="103"/>
    </location>
</feature>
<dbReference type="Proteomes" id="UP001303160">
    <property type="component" value="Unassembled WGS sequence"/>
</dbReference>
<dbReference type="GO" id="GO:0031380">
    <property type="term" value="C:nuclear RNA-directed RNA polymerase complex"/>
    <property type="evidence" value="ECO:0007669"/>
    <property type="project" value="TreeGrafter"/>
</dbReference>
<evidence type="ECO:0000256" key="1">
    <source>
        <dbReference type="ARBA" id="ARBA00004496"/>
    </source>
</evidence>
<dbReference type="Pfam" id="PF00642">
    <property type="entry name" value="zf-CCCH"/>
    <property type="match status" value="1"/>
</dbReference>
<keyword evidence="6 13" id="KW-0067">ATP-binding</keyword>
<dbReference type="GO" id="GO:0031048">
    <property type="term" value="P:regulatory ncRNA-mediated heterochromatin formation"/>
    <property type="evidence" value="ECO:0007669"/>
    <property type="project" value="TreeGrafter"/>
</dbReference>
<feature type="region of interest" description="Disordered" evidence="10">
    <location>
        <begin position="1"/>
        <end position="77"/>
    </location>
</feature>
<dbReference type="GO" id="GO:0002376">
    <property type="term" value="P:immune system process"/>
    <property type="evidence" value="ECO:0007669"/>
    <property type="project" value="UniProtKB-KW"/>
</dbReference>
<evidence type="ECO:0000259" key="11">
    <source>
        <dbReference type="PROSITE" id="PS50103"/>
    </source>
</evidence>
<evidence type="ECO:0000256" key="5">
    <source>
        <dbReference type="ARBA" id="ARBA00022771"/>
    </source>
</evidence>
<evidence type="ECO:0000256" key="7">
    <source>
        <dbReference type="ARBA" id="ARBA00022833"/>
    </source>
</evidence>
<dbReference type="EMBL" id="MU863881">
    <property type="protein sequence ID" value="KAK4204580.1"/>
    <property type="molecule type" value="Genomic_DNA"/>
</dbReference>
<dbReference type="CDD" id="cd18808">
    <property type="entry name" value="SF1_C_Upf1"/>
    <property type="match status" value="1"/>
</dbReference>
<keyword evidence="6 13" id="KW-0547">Nucleotide-binding</keyword>
<dbReference type="SUPFAM" id="SSF52540">
    <property type="entry name" value="P-loop containing nucleoside triphosphate hydrolases"/>
    <property type="match status" value="1"/>
</dbReference>
<comment type="caution">
    <text evidence="13">The sequence shown here is derived from an EMBL/GenBank/DDBJ whole genome shotgun (WGS) entry which is preliminary data.</text>
</comment>
<dbReference type="CDD" id="cd06008">
    <property type="entry name" value="NF-X1-zinc-finger"/>
    <property type="match status" value="2"/>
</dbReference>
<evidence type="ECO:0000256" key="8">
    <source>
        <dbReference type="ARBA" id="ARBA00022859"/>
    </source>
</evidence>
<dbReference type="InterPro" id="IPR041677">
    <property type="entry name" value="DNA2/NAM7_AAA_11"/>
</dbReference>
<dbReference type="InterPro" id="IPR036855">
    <property type="entry name" value="Znf_CCCH_sf"/>
</dbReference>
<evidence type="ECO:0000313" key="13">
    <source>
        <dbReference type="EMBL" id="KAK4204580.1"/>
    </source>
</evidence>
<protein>
    <submittedName>
        <fullName evidence="13">Zinc-finger and helicase domain-containing protein</fullName>
    </submittedName>
</protein>
<reference evidence="13" key="2">
    <citation type="submission" date="2023-05" db="EMBL/GenBank/DDBJ databases">
        <authorList>
            <consortium name="Lawrence Berkeley National Laboratory"/>
            <person name="Steindorff A."/>
            <person name="Hensen N."/>
            <person name="Bonometti L."/>
            <person name="Westerberg I."/>
            <person name="Brannstrom I.O."/>
            <person name="Guillou S."/>
            <person name="Cros-Aarteil S."/>
            <person name="Calhoun S."/>
            <person name="Haridas S."/>
            <person name="Kuo A."/>
            <person name="Mondo S."/>
            <person name="Pangilinan J."/>
            <person name="Riley R."/>
            <person name="Labutti K."/>
            <person name="Andreopoulos B."/>
            <person name="Lipzen A."/>
            <person name="Chen C."/>
            <person name="Yanf M."/>
            <person name="Daum C."/>
            <person name="Ng V."/>
            <person name="Clum A."/>
            <person name="Ohm R."/>
            <person name="Martin F."/>
            <person name="Silar P."/>
            <person name="Natvig D."/>
            <person name="Lalanne C."/>
            <person name="Gautier V."/>
            <person name="Ament-Velasquez S.L."/>
            <person name="Kruys A."/>
            <person name="Hutchinson M.I."/>
            <person name="Powell A.J."/>
            <person name="Barry K."/>
            <person name="Miller A.N."/>
            <person name="Grigoriev I.V."/>
            <person name="Debuchy R."/>
            <person name="Gladieux P."/>
            <person name="Thoren M.H."/>
            <person name="Johannesson H."/>
        </authorList>
    </citation>
    <scope>NUCLEOTIDE SEQUENCE</scope>
    <source>
        <strain evidence="13">CBS 315.58</strain>
    </source>
</reference>
<dbReference type="GO" id="GO:0008270">
    <property type="term" value="F:zinc ion binding"/>
    <property type="evidence" value="ECO:0007669"/>
    <property type="project" value="UniProtKB-KW"/>
</dbReference>
<dbReference type="InterPro" id="IPR027417">
    <property type="entry name" value="P-loop_NTPase"/>
</dbReference>
<evidence type="ECO:0000256" key="9">
    <source>
        <dbReference type="PROSITE-ProRule" id="PRU00723"/>
    </source>
</evidence>
<dbReference type="PROSITE" id="PS50103">
    <property type="entry name" value="ZF_C3H1"/>
    <property type="match status" value="1"/>
</dbReference>
<dbReference type="FunFam" id="3.40.50.300:FF:001660">
    <property type="entry name" value="NF-X1 finger and helicase protein, putative"/>
    <property type="match status" value="1"/>
</dbReference>
<keyword evidence="8" id="KW-0391">Immunity</keyword>
<evidence type="ECO:0000256" key="4">
    <source>
        <dbReference type="ARBA" id="ARBA00022737"/>
    </source>
</evidence>
<keyword evidence="6 13" id="KW-0347">Helicase</keyword>
<gene>
    <name evidence="13" type="ORF">QBC40DRAFT_216826</name>
</gene>
<comment type="subcellular location">
    <subcellularLocation>
        <location evidence="1">Cytoplasm</location>
    </subcellularLocation>
</comment>
<dbReference type="Pfam" id="PF13087">
    <property type="entry name" value="AAA_12"/>
    <property type="match status" value="1"/>
</dbReference>
<dbReference type="SMART" id="SM00356">
    <property type="entry name" value="ZnF_C3H1"/>
    <property type="match status" value="1"/>
</dbReference>
<dbReference type="PANTHER" id="PTHR10887:SF445">
    <property type="entry name" value="NFX1-TYPE ZINC FINGER-CONTAINING PROTEIN 1"/>
    <property type="match status" value="1"/>
</dbReference>
<dbReference type="PROSITE" id="PS51981">
    <property type="entry name" value="ZF_RZ"/>
    <property type="match status" value="1"/>
</dbReference>
<keyword evidence="4" id="KW-0677">Repeat</keyword>
<feature type="compositionally biased region" description="Gly residues" evidence="10">
    <location>
        <begin position="26"/>
        <end position="42"/>
    </location>
</feature>
<evidence type="ECO:0000256" key="2">
    <source>
        <dbReference type="ARBA" id="ARBA00022490"/>
    </source>
</evidence>
<name>A0AAN7B148_9PEZI</name>
<dbReference type="InterPro" id="IPR000967">
    <property type="entry name" value="Znf_NFX1"/>
</dbReference>
<dbReference type="GO" id="GO:0005737">
    <property type="term" value="C:cytoplasm"/>
    <property type="evidence" value="ECO:0007669"/>
    <property type="project" value="UniProtKB-SubCell"/>
</dbReference>
<dbReference type="Gene3D" id="3.40.50.300">
    <property type="entry name" value="P-loop containing nucleotide triphosphate hydrolases"/>
    <property type="match status" value="3"/>
</dbReference>
<dbReference type="GO" id="GO:0004386">
    <property type="term" value="F:helicase activity"/>
    <property type="evidence" value="ECO:0007669"/>
    <property type="project" value="UniProtKB-KW"/>
</dbReference>
<dbReference type="Pfam" id="PF20173">
    <property type="entry name" value="ZnF_RZ-type"/>
    <property type="match status" value="1"/>
</dbReference>
<proteinExistence type="predicted"/>
<dbReference type="InterPro" id="IPR046439">
    <property type="entry name" value="ZF_RZ_dom"/>
</dbReference>